<gene>
    <name evidence="4" type="ORF">ABQ292_08895</name>
</gene>
<dbReference type="InterPro" id="IPR002525">
    <property type="entry name" value="Transp_IS110-like_N"/>
</dbReference>
<dbReference type="InterPro" id="IPR003346">
    <property type="entry name" value="Transposase_20"/>
</dbReference>
<feature type="domain" description="Transposase IS110-like N-terminal" evidence="2">
    <location>
        <begin position="3"/>
        <end position="156"/>
    </location>
</feature>
<name>A0ABV3XD48_9ACTN</name>
<feature type="region of interest" description="Disordered" evidence="1">
    <location>
        <begin position="339"/>
        <end position="373"/>
    </location>
</feature>
<reference evidence="4 5" key="1">
    <citation type="submission" date="2024-06" db="EMBL/GenBank/DDBJ databases">
        <title>Draft genome sequence of Geodermatophilus badlandi, a novel member of the Geodermatophilaceae isolated from badland sedimentary rocks in the Red desert, Wyoming, USA.</title>
        <authorList>
            <person name="Ben Tekaya S."/>
            <person name="Nouioui I."/>
            <person name="Flores G.M."/>
            <person name="Shaal M.N."/>
            <person name="Bredoire F."/>
            <person name="Basile F."/>
            <person name="Van Diepen L."/>
            <person name="Ward N.L."/>
        </authorList>
    </citation>
    <scope>NUCLEOTIDE SEQUENCE [LARGE SCALE GENOMIC DNA]</scope>
    <source>
        <strain evidence="4 5">WL48A</strain>
    </source>
</reference>
<organism evidence="4 5">
    <name type="scientific">Geodermatophilus maliterrae</name>
    <dbReference type="NCBI Taxonomy" id="3162531"/>
    <lineage>
        <taxon>Bacteria</taxon>
        <taxon>Bacillati</taxon>
        <taxon>Actinomycetota</taxon>
        <taxon>Actinomycetes</taxon>
        <taxon>Geodermatophilales</taxon>
        <taxon>Geodermatophilaceae</taxon>
        <taxon>Geodermatophilus</taxon>
    </lineage>
</organism>
<dbReference type="EMBL" id="JBFNXQ010000021">
    <property type="protein sequence ID" value="MEX5718477.1"/>
    <property type="molecule type" value="Genomic_DNA"/>
</dbReference>
<evidence type="ECO:0000313" key="5">
    <source>
        <dbReference type="Proteomes" id="UP001560045"/>
    </source>
</evidence>
<dbReference type="Pfam" id="PF01548">
    <property type="entry name" value="DEDD_Tnp_IS110"/>
    <property type="match status" value="1"/>
</dbReference>
<keyword evidence="5" id="KW-1185">Reference proteome</keyword>
<sequence length="373" mass="39685">MLAGIDTHKDTLAVAVIDDGGRPVVVTELANTETGFDALGELLARHQVQRVGIEGSGNYGRGAAVRLVLTGGIEVVEVPPSLTSRERTARPGAGKTDPGDAVAIARITAREPGLPPVRLPIGQAADLRALCDYRTQLVAERTALASRTHAELHGLRPGYQASVPRLTGPTFITAAKDLLAGDSSVRAQLTRRRLVRLAELTAEIQEVTGLITAAVGQVPTGLTALYGLGPVSAATILGEVADIRRYRSRHAFAAANGTAPIPASSGRSSRHRLNRSGNRTLNRVLYTMAITQIRADTEGRAYYLRKRAEGKTGREALRCLKRRLSDLIYKTMHDDLAAPRQLQSAAGEDGECGSGKRDAALRPKPAARQALSP</sequence>
<evidence type="ECO:0000259" key="3">
    <source>
        <dbReference type="Pfam" id="PF02371"/>
    </source>
</evidence>
<comment type="caution">
    <text evidence="4">The sequence shown here is derived from an EMBL/GenBank/DDBJ whole genome shotgun (WGS) entry which is preliminary data.</text>
</comment>
<dbReference type="PANTHER" id="PTHR33055">
    <property type="entry name" value="TRANSPOSASE FOR INSERTION SEQUENCE ELEMENT IS1111A"/>
    <property type="match status" value="1"/>
</dbReference>
<dbReference type="PANTHER" id="PTHR33055:SF16">
    <property type="entry name" value="TRANSPOSASE FOR INSERTION SEQUENCE ELEMENT IS1547"/>
    <property type="match status" value="1"/>
</dbReference>
<evidence type="ECO:0000313" key="4">
    <source>
        <dbReference type="EMBL" id="MEX5718477.1"/>
    </source>
</evidence>
<dbReference type="InterPro" id="IPR047650">
    <property type="entry name" value="Transpos_IS110"/>
</dbReference>
<evidence type="ECO:0000259" key="2">
    <source>
        <dbReference type="Pfam" id="PF01548"/>
    </source>
</evidence>
<dbReference type="RefSeq" id="WP_369205367.1">
    <property type="nucleotide sequence ID" value="NZ_JBFNXQ010000021.1"/>
</dbReference>
<feature type="region of interest" description="Disordered" evidence="1">
    <location>
        <begin position="257"/>
        <end position="277"/>
    </location>
</feature>
<protein>
    <submittedName>
        <fullName evidence="4">IS110 family transposase</fullName>
    </submittedName>
</protein>
<evidence type="ECO:0000256" key="1">
    <source>
        <dbReference type="SAM" id="MobiDB-lite"/>
    </source>
</evidence>
<dbReference type="NCBIfam" id="NF033542">
    <property type="entry name" value="transpos_IS110"/>
    <property type="match status" value="1"/>
</dbReference>
<dbReference type="Pfam" id="PF02371">
    <property type="entry name" value="Transposase_20"/>
    <property type="match status" value="1"/>
</dbReference>
<proteinExistence type="predicted"/>
<accession>A0ABV3XD48</accession>
<feature type="domain" description="Transposase IS116/IS110/IS902 C-terminal" evidence="3">
    <location>
        <begin position="222"/>
        <end position="303"/>
    </location>
</feature>
<dbReference type="Proteomes" id="UP001560045">
    <property type="component" value="Unassembled WGS sequence"/>
</dbReference>